<dbReference type="InterPro" id="IPR005181">
    <property type="entry name" value="SASA"/>
</dbReference>
<keyword evidence="1" id="KW-0378">Hydrolase</keyword>
<evidence type="ECO:0000313" key="4">
    <source>
        <dbReference type="EMBL" id="MFC5409249.1"/>
    </source>
</evidence>
<dbReference type="InterPro" id="IPR036514">
    <property type="entry name" value="SGNH_hydro_sf"/>
</dbReference>
<evidence type="ECO:0000259" key="3">
    <source>
        <dbReference type="Pfam" id="PF03629"/>
    </source>
</evidence>
<proteinExistence type="predicted"/>
<evidence type="ECO:0000313" key="5">
    <source>
        <dbReference type="Proteomes" id="UP001596106"/>
    </source>
</evidence>
<name>A0ABW0I8R5_9BACT</name>
<dbReference type="EMBL" id="JBHSMA010000002">
    <property type="protein sequence ID" value="MFC5409249.1"/>
    <property type="molecule type" value="Genomic_DNA"/>
</dbReference>
<feature type="signal peptide" evidence="2">
    <location>
        <begin position="1"/>
        <end position="23"/>
    </location>
</feature>
<keyword evidence="5" id="KW-1185">Reference proteome</keyword>
<dbReference type="PANTHER" id="PTHR31988">
    <property type="entry name" value="ESTERASE, PUTATIVE (DUF303)-RELATED"/>
    <property type="match status" value="1"/>
</dbReference>
<comment type="caution">
    <text evidence="4">The sequence shown here is derived from an EMBL/GenBank/DDBJ whole genome shotgun (WGS) entry which is preliminary data.</text>
</comment>
<dbReference type="RefSeq" id="WP_379842915.1">
    <property type="nucleotide sequence ID" value="NZ_JBHSMA010000002.1"/>
</dbReference>
<evidence type="ECO:0000256" key="1">
    <source>
        <dbReference type="ARBA" id="ARBA00022801"/>
    </source>
</evidence>
<sequence length="285" mass="31514">MKKNLSAATLLLGFLLWSLTASAQDKNFYIFLCFGQSNMEGNARIEPQDTVKVSSRFRVMEAVDCPNLGRKMGQWYTAVPPLCRCRTGLTPADYFGRELVAHLPEKVRIGIINVAVGGCKIELFDKDHYESYTATAPGWMKNMLNAYDENPYARLVEMAKLAQKDGVIKGILLHQGESNTNDTLWTQKVALVYTNLMHDLNLKPKKVPLLAGETVHADQGGICASMNRIIATLPQTIKNAHVISSAGCTDATDNLHFDAAGYRELGKRYAAQMLALLGYPDPKTD</sequence>
<reference evidence="5" key="1">
    <citation type="journal article" date="2019" name="Int. J. Syst. Evol. Microbiol.">
        <title>The Global Catalogue of Microorganisms (GCM) 10K type strain sequencing project: providing services to taxonomists for standard genome sequencing and annotation.</title>
        <authorList>
            <consortium name="The Broad Institute Genomics Platform"/>
            <consortium name="The Broad Institute Genome Sequencing Center for Infectious Disease"/>
            <person name="Wu L."/>
            <person name="Ma J."/>
        </authorList>
    </citation>
    <scope>NUCLEOTIDE SEQUENCE [LARGE SCALE GENOMIC DNA]</scope>
    <source>
        <strain evidence="5">CCUG 55250</strain>
    </source>
</reference>
<gene>
    <name evidence="4" type="ORF">ACFPMF_08025</name>
</gene>
<organism evidence="4 5">
    <name type="scientific">Larkinella bovis</name>
    <dbReference type="NCBI Taxonomy" id="683041"/>
    <lineage>
        <taxon>Bacteria</taxon>
        <taxon>Pseudomonadati</taxon>
        <taxon>Bacteroidota</taxon>
        <taxon>Cytophagia</taxon>
        <taxon>Cytophagales</taxon>
        <taxon>Spirosomataceae</taxon>
        <taxon>Larkinella</taxon>
    </lineage>
</organism>
<dbReference type="SUPFAM" id="SSF52266">
    <property type="entry name" value="SGNH hydrolase"/>
    <property type="match status" value="1"/>
</dbReference>
<dbReference type="InterPro" id="IPR052940">
    <property type="entry name" value="Carb_Esterase_6"/>
</dbReference>
<dbReference type="Pfam" id="PF03629">
    <property type="entry name" value="SASA"/>
    <property type="match status" value="1"/>
</dbReference>
<dbReference type="Gene3D" id="3.40.50.1110">
    <property type="entry name" value="SGNH hydrolase"/>
    <property type="match status" value="1"/>
</dbReference>
<keyword evidence="2" id="KW-0732">Signal</keyword>
<dbReference type="PANTHER" id="PTHR31988:SF19">
    <property type="entry name" value="9-O-ACETYL-N-ACETYLNEURAMINIC ACID DEACETYLASE-RELATED"/>
    <property type="match status" value="1"/>
</dbReference>
<feature type="chain" id="PRO_5045338316" evidence="2">
    <location>
        <begin position="24"/>
        <end position="285"/>
    </location>
</feature>
<protein>
    <submittedName>
        <fullName evidence="4">Sialate O-acetylesterase</fullName>
    </submittedName>
</protein>
<feature type="domain" description="Sialate O-acetylesterase" evidence="3">
    <location>
        <begin position="28"/>
        <end position="274"/>
    </location>
</feature>
<dbReference type="Proteomes" id="UP001596106">
    <property type="component" value="Unassembled WGS sequence"/>
</dbReference>
<evidence type="ECO:0000256" key="2">
    <source>
        <dbReference type="SAM" id="SignalP"/>
    </source>
</evidence>
<accession>A0ABW0I8R5</accession>